<evidence type="ECO:0000256" key="2">
    <source>
        <dbReference type="ARBA" id="ARBA00023015"/>
    </source>
</evidence>
<dbReference type="EMBL" id="QJKH01000021">
    <property type="protein sequence ID" value="PXX75029.1"/>
    <property type="molecule type" value="Genomic_DNA"/>
</dbReference>
<organism evidence="6 7">
    <name type="scientific">Dielma fastidiosa</name>
    <dbReference type="NCBI Taxonomy" id="1034346"/>
    <lineage>
        <taxon>Bacteria</taxon>
        <taxon>Bacillati</taxon>
        <taxon>Bacillota</taxon>
        <taxon>Erysipelotrichia</taxon>
        <taxon>Erysipelotrichales</taxon>
        <taxon>Erysipelotrichaceae</taxon>
        <taxon>Dielma</taxon>
    </lineage>
</organism>
<evidence type="ECO:0000256" key="3">
    <source>
        <dbReference type="ARBA" id="ARBA00023125"/>
    </source>
</evidence>
<dbReference type="GO" id="GO:0003677">
    <property type="term" value="F:DNA binding"/>
    <property type="evidence" value="ECO:0007669"/>
    <property type="project" value="UniProtKB-KW"/>
</dbReference>
<dbReference type="InterPro" id="IPR036388">
    <property type="entry name" value="WH-like_DNA-bd_sf"/>
</dbReference>
<dbReference type="Gene3D" id="3.40.190.290">
    <property type="match status" value="1"/>
</dbReference>
<comment type="caution">
    <text evidence="6">The sequence shown here is derived from an EMBL/GenBank/DDBJ whole genome shotgun (WGS) entry which is preliminary data.</text>
</comment>
<dbReference type="FunFam" id="1.10.10.10:FF:000001">
    <property type="entry name" value="LysR family transcriptional regulator"/>
    <property type="match status" value="1"/>
</dbReference>
<name>A0A318KCU1_9FIRM</name>
<dbReference type="SUPFAM" id="SSF53850">
    <property type="entry name" value="Periplasmic binding protein-like II"/>
    <property type="match status" value="1"/>
</dbReference>
<dbReference type="OrthoDB" id="9803735at2"/>
<protein>
    <submittedName>
        <fullName evidence="6">LysR family transcriptional regulator</fullName>
    </submittedName>
</protein>
<gene>
    <name evidence="6" type="ORF">DES51_12111</name>
</gene>
<dbReference type="GO" id="GO:0005829">
    <property type="term" value="C:cytosol"/>
    <property type="evidence" value="ECO:0007669"/>
    <property type="project" value="TreeGrafter"/>
</dbReference>
<dbReference type="PANTHER" id="PTHR30419">
    <property type="entry name" value="HTH-TYPE TRANSCRIPTIONAL REGULATOR YBHD"/>
    <property type="match status" value="1"/>
</dbReference>
<proteinExistence type="inferred from homology"/>
<dbReference type="STRING" id="1034346.GCA_000313565_01485"/>
<dbReference type="GO" id="GO:0003700">
    <property type="term" value="F:DNA-binding transcription factor activity"/>
    <property type="evidence" value="ECO:0007669"/>
    <property type="project" value="InterPro"/>
</dbReference>
<dbReference type="AlphaFoldDB" id="A0A318KCU1"/>
<keyword evidence="7" id="KW-1185">Reference proteome</keyword>
<comment type="similarity">
    <text evidence="1">Belongs to the LysR transcriptional regulatory family.</text>
</comment>
<dbReference type="InterPro" id="IPR005119">
    <property type="entry name" value="LysR_subst-bd"/>
</dbReference>
<dbReference type="Pfam" id="PF00126">
    <property type="entry name" value="HTH_1"/>
    <property type="match status" value="1"/>
</dbReference>
<dbReference type="Proteomes" id="UP000247612">
    <property type="component" value="Unassembled WGS sequence"/>
</dbReference>
<evidence type="ECO:0000256" key="1">
    <source>
        <dbReference type="ARBA" id="ARBA00009437"/>
    </source>
</evidence>
<evidence type="ECO:0000313" key="6">
    <source>
        <dbReference type="EMBL" id="PXX75029.1"/>
    </source>
</evidence>
<feature type="domain" description="HTH lysR-type" evidence="5">
    <location>
        <begin position="1"/>
        <end position="58"/>
    </location>
</feature>
<dbReference type="RefSeq" id="WP_022937788.1">
    <property type="nucleotide sequence ID" value="NZ_CABKRQ010000003.1"/>
</dbReference>
<dbReference type="InterPro" id="IPR050950">
    <property type="entry name" value="HTH-type_LysR_regulators"/>
</dbReference>
<dbReference type="CDD" id="cd05466">
    <property type="entry name" value="PBP2_LTTR_substrate"/>
    <property type="match status" value="1"/>
</dbReference>
<evidence type="ECO:0000259" key="5">
    <source>
        <dbReference type="PROSITE" id="PS50931"/>
    </source>
</evidence>
<evidence type="ECO:0000256" key="4">
    <source>
        <dbReference type="ARBA" id="ARBA00023163"/>
    </source>
</evidence>
<dbReference type="Pfam" id="PF03466">
    <property type="entry name" value="LysR_substrate"/>
    <property type="match status" value="1"/>
</dbReference>
<keyword evidence="4" id="KW-0804">Transcription</keyword>
<sequence length="293" mass="32488">MDLHQLEVFTAIVEEGTLSAAAKRLHCSQPPLSYQLSNLEKELNVTLIQRGSRQCVCTEAGLQLYKRALQILELSSLAAAELQQAGNHVSGTLRIGVISSAVSVLLNQQLDQFHQQYPLITFQLFEGNTFELLEELKKGLLDLAIVRTPFKDDVVKLHLQSEAMLAVSTQPLCGHESITIQELSKHPLIIYRRFEKLVRTAFADAGCELQLACLNDDARTTYCWAKAGMGVGLVPASLLPMFASDNLAAVPIAEDSFYTQIVVTYKSRDTLAPPARCFLSHMEKLLSEEKKKT</sequence>
<accession>A0A318KCU1</accession>
<dbReference type="InterPro" id="IPR036390">
    <property type="entry name" value="WH_DNA-bd_sf"/>
</dbReference>
<dbReference type="PROSITE" id="PS50931">
    <property type="entry name" value="HTH_LYSR"/>
    <property type="match status" value="1"/>
</dbReference>
<dbReference type="PANTHER" id="PTHR30419:SF28">
    <property type="entry name" value="HTH-TYPE TRANSCRIPTIONAL REGULATOR BSDA"/>
    <property type="match status" value="1"/>
</dbReference>
<reference evidence="6 7" key="1">
    <citation type="submission" date="2018-05" db="EMBL/GenBank/DDBJ databases">
        <title>Genomic Encyclopedia of Type Strains, Phase IV (KMG-IV): sequencing the most valuable type-strain genomes for metagenomic binning, comparative biology and taxonomic classification.</title>
        <authorList>
            <person name="Goeker M."/>
        </authorList>
    </citation>
    <scope>NUCLEOTIDE SEQUENCE [LARGE SCALE GENOMIC DNA]</scope>
    <source>
        <strain evidence="6 7">JC118</strain>
    </source>
</reference>
<dbReference type="Gene3D" id="1.10.10.10">
    <property type="entry name" value="Winged helix-like DNA-binding domain superfamily/Winged helix DNA-binding domain"/>
    <property type="match status" value="1"/>
</dbReference>
<dbReference type="InterPro" id="IPR000847">
    <property type="entry name" value="LysR_HTH_N"/>
</dbReference>
<keyword evidence="2" id="KW-0805">Transcription regulation</keyword>
<dbReference type="PRINTS" id="PR00039">
    <property type="entry name" value="HTHLYSR"/>
</dbReference>
<evidence type="ECO:0000313" key="7">
    <source>
        <dbReference type="Proteomes" id="UP000247612"/>
    </source>
</evidence>
<dbReference type="SUPFAM" id="SSF46785">
    <property type="entry name" value="Winged helix' DNA-binding domain"/>
    <property type="match status" value="1"/>
</dbReference>
<keyword evidence="3" id="KW-0238">DNA-binding</keyword>
<dbReference type="GeneID" id="94439329"/>